<comment type="caution">
    <text evidence="2">The sequence shown here is derived from an EMBL/GenBank/DDBJ whole genome shotgun (WGS) entry which is preliminary data.</text>
</comment>
<evidence type="ECO:0000313" key="2">
    <source>
        <dbReference type="EMBL" id="MBD1384176.1"/>
    </source>
</evidence>
<sequence>MKLVSKKIQIIVLALIMLGTVAACDWGKSTTIVNKTDNFSQRIKYSGKIVFNEKEDGIEHISNGGYLEFEQNDKGFKARENFHKEIEYEFNGDSKVTDLSDEQKQFVARAVKSIIKERAKLRSPKD</sequence>
<organism evidence="2 3">
    <name type="scientific">Mucilaginibacter rigui</name>
    <dbReference type="NCBI Taxonomy" id="534635"/>
    <lineage>
        <taxon>Bacteria</taxon>
        <taxon>Pseudomonadati</taxon>
        <taxon>Bacteroidota</taxon>
        <taxon>Sphingobacteriia</taxon>
        <taxon>Sphingobacteriales</taxon>
        <taxon>Sphingobacteriaceae</taxon>
        <taxon>Mucilaginibacter</taxon>
    </lineage>
</organism>
<keyword evidence="1" id="KW-0732">Signal</keyword>
<accession>A0ABR7X0P8</accession>
<gene>
    <name evidence="2" type="ORF">IDJ75_02710</name>
</gene>
<evidence type="ECO:0008006" key="4">
    <source>
        <dbReference type="Google" id="ProtNLM"/>
    </source>
</evidence>
<dbReference type="Proteomes" id="UP000618754">
    <property type="component" value="Unassembled WGS sequence"/>
</dbReference>
<dbReference type="RefSeq" id="WP_191174070.1">
    <property type="nucleotide sequence ID" value="NZ_JACWMW010000001.1"/>
</dbReference>
<dbReference type="PROSITE" id="PS51257">
    <property type="entry name" value="PROKAR_LIPOPROTEIN"/>
    <property type="match status" value="1"/>
</dbReference>
<proteinExistence type="predicted"/>
<evidence type="ECO:0000313" key="3">
    <source>
        <dbReference type="Proteomes" id="UP000618754"/>
    </source>
</evidence>
<dbReference type="EMBL" id="JACWMW010000001">
    <property type="protein sequence ID" value="MBD1384176.1"/>
    <property type="molecule type" value="Genomic_DNA"/>
</dbReference>
<name>A0ABR7X0P8_9SPHI</name>
<evidence type="ECO:0000256" key="1">
    <source>
        <dbReference type="SAM" id="SignalP"/>
    </source>
</evidence>
<feature type="chain" id="PRO_5045521757" description="DUF4369 domain-containing protein" evidence="1">
    <location>
        <begin position="23"/>
        <end position="126"/>
    </location>
</feature>
<protein>
    <recommendedName>
        <fullName evidence="4">DUF4369 domain-containing protein</fullName>
    </recommendedName>
</protein>
<keyword evidence="3" id="KW-1185">Reference proteome</keyword>
<feature type="signal peptide" evidence="1">
    <location>
        <begin position="1"/>
        <end position="22"/>
    </location>
</feature>
<reference evidence="2 3" key="1">
    <citation type="submission" date="2020-09" db="EMBL/GenBank/DDBJ databases">
        <title>Novel species of Mucilaginibacter isolated from a glacier on the Tibetan Plateau.</title>
        <authorList>
            <person name="Liu Q."/>
            <person name="Xin Y.-H."/>
        </authorList>
    </citation>
    <scope>NUCLEOTIDE SEQUENCE [LARGE SCALE GENOMIC DNA]</scope>
    <source>
        <strain evidence="2 3">CGMCC 1.13878</strain>
    </source>
</reference>